<keyword evidence="5" id="KW-1185">Reference proteome</keyword>
<dbReference type="EMBL" id="CAJNOI010000608">
    <property type="protein sequence ID" value="CAF1316503.1"/>
    <property type="molecule type" value="Genomic_DNA"/>
</dbReference>
<evidence type="ECO:0000313" key="1">
    <source>
        <dbReference type="EMBL" id="CAF1316288.1"/>
    </source>
</evidence>
<evidence type="ECO:0000313" key="3">
    <source>
        <dbReference type="EMBL" id="CAF1582454.1"/>
    </source>
</evidence>
<dbReference type="EMBL" id="CAJNOI010000607">
    <property type="protein sequence ID" value="CAF1316288.1"/>
    <property type="molecule type" value="Genomic_DNA"/>
</dbReference>
<reference evidence="1" key="1">
    <citation type="submission" date="2021-02" db="EMBL/GenBank/DDBJ databases">
        <authorList>
            <person name="Nowell W R."/>
        </authorList>
    </citation>
    <scope>NUCLEOTIDE SEQUENCE</scope>
</reference>
<proteinExistence type="predicted"/>
<evidence type="ECO:0000313" key="2">
    <source>
        <dbReference type="EMBL" id="CAF1316503.1"/>
    </source>
</evidence>
<evidence type="ECO:0000313" key="5">
    <source>
        <dbReference type="Proteomes" id="UP000663832"/>
    </source>
</evidence>
<dbReference type="AlphaFoldDB" id="A0A815ESU9"/>
<organism evidence="1 6">
    <name type="scientific">Adineta steineri</name>
    <dbReference type="NCBI Taxonomy" id="433720"/>
    <lineage>
        <taxon>Eukaryota</taxon>
        <taxon>Metazoa</taxon>
        <taxon>Spiralia</taxon>
        <taxon>Gnathifera</taxon>
        <taxon>Rotifera</taxon>
        <taxon>Eurotatoria</taxon>
        <taxon>Bdelloidea</taxon>
        <taxon>Adinetida</taxon>
        <taxon>Adinetidae</taxon>
        <taxon>Adineta</taxon>
    </lineage>
</organism>
<dbReference type="Proteomes" id="UP000663832">
    <property type="component" value="Unassembled WGS sequence"/>
</dbReference>
<dbReference type="EMBL" id="CAJNOM010000966">
    <property type="protein sequence ID" value="CAF1582454.1"/>
    <property type="molecule type" value="Genomic_DNA"/>
</dbReference>
<evidence type="ECO:0000313" key="6">
    <source>
        <dbReference type="Proteomes" id="UP000663877"/>
    </source>
</evidence>
<gene>
    <name evidence="1" type="ORF">BJG266_LOCUS33094</name>
    <name evidence="2" type="ORF">BJG266_LOCUS33106</name>
    <name evidence="3" type="ORF">QVE165_LOCUS50207</name>
    <name evidence="4" type="ORF">QVE165_LOCUS50219</name>
</gene>
<dbReference type="SUPFAM" id="SSF51430">
    <property type="entry name" value="NAD(P)-linked oxidoreductase"/>
    <property type="match status" value="1"/>
</dbReference>
<dbReference type="OrthoDB" id="1720422at2759"/>
<dbReference type="InterPro" id="IPR036812">
    <property type="entry name" value="NAD(P)_OxRdtase_dom_sf"/>
</dbReference>
<evidence type="ECO:0000313" key="4">
    <source>
        <dbReference type="EMBL" id="CAF1582546.1"/>
    </source>
</evidence>
<sequence length="69" mass="7938">MLHRIRFEVKYDNLYKSPMSYGTTIWSPLASGLLTEKYNSKQLEGGDNRLGLKGNLSWASTTIRIWSRS</sequence>
<name>A0A815ESU9_9BILA</name>
<accession>A0A815ESU9</accession>
<dbReference type="Proteomes" id="UP000663877">
    <property type="component" value="Unassembled WGS sequence"/>
</dbReference>
<comment type="caution">
    <text evidence="1">The sequence shown here is derived from an EMBL/GenBank/DDBJ whole genome shotgun (WGS) entry which is preliminary data.</text>
</comment>
<protein>
    <submittedName>
        <fullName evidence="1">Uncharacterized protein</fullName>
    </submittedName>
</protein>
<dbReference type="EMBL" id="CAJNOM010000967">
    <property type="protein sequence ID" value="CAF1582546.1"/>
    <property type="molecule type" value="Genomic_DNA"/>
</dbReference>